<keyword evidence="2" id="KW-0812">Transmembrane</keyword>
<organism evidence="3 4">
    <name type="scientific">Paraburkholderia acidiphila</name>
    <dbReference type="NCBI Taxonomy" id="2571747"/>
    <lineage>
        <taxon>Bacteria</taxon>
        <taxon>Pseudomonadati</taxon>
        <taxon>Pseudomonadota</taxon>
        <taxon>Betaproteobacteria</taxon>
        <taxon>Burkholderiales</taxon>
        <taxon>Burkholderiaceae</taxon>
        <taxon>Paraburkholderia</taxon>
    </lineage>
</organism>
<dbReference type="InterPro" id="IPR010131">
    <property type="entry name" value="MdtP/NodT-like"/>
</dbReference>
<dbReference type="Proteomes" id="UP000434209">
    <property type="component" value="Chromosome 3"/>
</dbReference>
<dbReference type="RefSeq" id="WP_158762299.1">
    <property type="nucleotide sequence ID" value="NZ_CP046911.1"/>
</dbReference>
<evidence type="ECO:0000256" key="2">
    <source>
        <dbReference type="RuleBase" id="RU362097"/>
    </source>
</evidence>
<comment type="subcellular location">
    <subcellularLocation>
        <location evidence="2">Cell membrane</location>
        <topology evidence="2">Lipid-anchor</topology>
    </subcellularLocation>
</comment>
<keyword evidence="4" id="KW-1185">Reference proteome</keyword>
<dbReference type="AlphaFoldDB" id="A0A7Z2GC87"/>
<dbReference type="PANTHER" id="PTHR30203:SF33">
    <property type="entry name" value="BLR4455 PROTEIN"/>
    <property type="match status" value="1"/>
</dbReference>
<accession>A0A7Z2GC87</accession>
<evidence type="ECO:0000313" key="3">
    <source>
        <dbReference type="EMBL" id="QGZ59115.1"/>
    </source>
</evidence>
<dbReference type="GO" id="GO:0005886">
    <property type="term" value="C:plasma membrane"/>
    <property type="evidence" value="ECO:0007669"/>
    <property type="project" value="UniProtKB-SubCell"/>
</dbReference>
<reference evidence="3 4" key="1">
    <citation type="submission" date="2019-12" db="EMBL/GenBank/DDBJ databases">
        <title>Paraburkholderia acidiphila 7Q-K02 sp. nov and Paraburkholderia acidisoli DHF22 sp. nov., two strains isolated from forest soil.</title>
        <authorList>
            <person name="Gao Z."/>
            <person name="Qiu L."/>
        </authorList>
    </citation>
    <scope>NUCLEOTIDE SEQUENCE [LARGE SCALE GENOMIC DNA]</scope>
    <source>
        <strain evidence="3 4">7Q-K02</strain>
    </source>
</reference>
<name>A0A7Z2GC87_9BURK</name>
<keyword evidence="2" id="KW-1134">Transmembrane beta strand</keyword>
<dbReference type="KEGG" id="pacp:FAZ97_29735"/>
<protein>
    <submittedName>
        <fullName evidence="3">Efflux transporter outer membrane subunit</fullName>
    </submittedName>
</protein>
<keyword evidence="2" id="KW-0449">Lipoprotein</keyword>
<dbReference type="PANTHER" id="PTHR30203">
    <property type="entry name" value="OUTER MEMBRANE CATION EFFLUX PROTEIN"/>
    <property type="match status" value="1"/>
</dbReference>
<evidence type="ECO:0000313" key="4">
    <source>
        <dbReference type="Proteomes" id="UP000434209"/>
    </source>
</evidence>
<dbReference type="Gene3D" id="2.20.200.10">
    <property type="entry name" value="Outer membrane efflux proteins (OEP)"/>
    <property type="match status" value="1"/>
</dbReference>
<gene>
    <name evidence="3" type="ORF">FAZ97_29735</name>
</gene>
<dbReference type="Gene3D" id="1.20.1600.10">
    <property type="entry name" value="Outer membrane efflux proteins (OEP)"/>
    <property type="match status" value="1"/>
</dbReference>
<evidence type="ECO:0000256" key="1">
    <source>
        <dbReference type="ARBA" id="ARBA00007613"/>
    </source>
</evidence>
<dbReference type="OrthoDB" id="9770517at2"/>
<dbReference type="InterPro" id="IPR003423">
    <property type="entry name" value="OMP_efflux"/>
</dbReference>
<sequence length="525" mass="56430">MIDDVNHVFSRSRLHWHSRSASRRAAAYETVARAAWVTVLIALSGCTLGPDYHTPAPPATGAYTSTPLPERTASAPGAAGVPQQFVAAQGIPAQWWTLFHCEPLDALIREALANSPNVAAAQAALRQASENLRAQIGTTLYPSVDATANATREKFSGVTFGEPQLTELLNLYNASVSVSYNLDVFGGGRRELEALRSQVDYQGFQLQAVYLALTANIVTAAIKEASLREQIEATERIADDEDAQLRIMRQQLELGGVSRTTVLAQDTLVAQTRATLPPLLQSLDQTRHQLAVLAAKPPSDTDVPEFRMSMFTLPQTLPVSVPSSLVRQRPDILAADAMLHQASAQVGVATANMYPQLTLSASYGPQALTPAGLLKYADMIWSIGAGITQPIFHGGQLSAQKRAAEAAFDEANAQYRQTVLLAFQNVADTLRALEHDATGLSAQTQAWRAASESLDLTRGQFRIGGVGYLALLDAQRQYQQTVVNLTQAQAARYADTAALFQALGGGWWNDTTTSQAAQPTPAAPK</sequence>
<keyword evidence="2" id="KW-0564">Palmitate</keyword>
<keyword evidence="2" id="KW-0472">Membrane</keyword>
<dbReference type="EMBL" id="CP046911">
    <property type="protein sequence ID" value="QGZ59115.1"/>
    <property type="molecule type" value="Genomic_DNA"/>
</dbReference>
<dbReference type="Pfam" id="PF02321">
    <property type="entry name" value="OEP"/>
    <property type="match status" value="2"/>
</dbReference>
<dbReference type="SUPFAM" id="SSF56954">
    <property type="entry name" value="Outer membrane efflux proteins (OEP)"/>
    <property type="match status" value="1"/>
</dbReference>
<dbReference type="GO" id="GO:0015562">
    <property type="term" value="F:efflux transmembrane transporter activity"/>
    <property type="evidence" value="ECO:0007669"/>
    <property type="project" value="InterPro"/>
</dbReference>
<proteinExistence type="inferred from homology"/>
<dbReference type="NCBIfam" id="TIGR01845">
    <property type="entry name" value="outer_NodT"/>
    <property type="match status" value="1"/>
</dbReference>
<comment type="similarity">
    <text evidence="1 2">Belongs to the outer membrane factor (OMF) (TC 1.B.17) family.</text>
</comment>